<dbReference type="InterPro" id="IPR050483">
    <property type="entry name" value="CoA-transferase_III_domain"/>
</dbReference>
<evidence type="ECO:0000313" key="3">
    <source>
        <dbReference type="EMBL" id="CUR58473.1"/>
    </source>
</evidence>
<dbReference type="InterPro" id="IPR023606">
    <property type="entry name" value="CoA-Trfase_III_dom_1_sf"/>
</dbReference>
<dbReference type="Pfam" id="PF02515">
    <property type="entry name" value="CoA_transf_3"/>
    <property type="match status" value="2"/>
</dbReference>
<feature type="region of interest" description="Disordered" evidence="2">
    <location>
        <begin position="824"/>
        <end position="844"/>
    </location>
</feature>
<proteinExistence type="predicted"/>
<dbReference type="InterPro" id="IPR003673">
    <property type="entry name" value="CoA-Trfase_fam_III"/>
</dbReference>
<dbReference type="InterPro" id="IPR044855">
    <property type="entry name" value="CoA-Trfase_III_dom3_sf"/>
</dbReference>
<dbReference type="PANTHER" id="PTHR48207:SF3">
    <property type="entry name" value="SUCCINATE--HYDROXYMETHYLGLUTARATE COA-TRANSFERASE"/>
    <property type="match status" value="1"/>
</dbReference>
<evidence type="ECO:0000256" key="1">
    <source>
        <dbReference type="ARBA" id="ARBA00022679"/>
    </source>
</evidence>
<dbReference type="PANTHER" id="PTHR48207">
    <property type="entry name" value="SUCCINATE--HYDROXYMETHYLGLUTARATE COA-TRANSFERASE"/>
    <property type="match status" value="1"/>
</dbReference>
<sequence length="844" mass="88815">MTEHDATEVATELAGLVVIELGSDISGAFAARILGDFGAEVTKIEPPGGDPLRGAGAATTSESALFEYLAWNKGSAVLDLTAGHGRAALVERLGRADVVITSLSPAEARRLGVEPAAIRAWAPHAVVVSVTDFGSAGPFSDWRATDLVLQAMGGVMAISGRVDREPLRRGLRQSHYYAGLNAAYAATAGVFAARTSGEGVLVDLARRECVSAELVMNQALYAFLGLLQSRPPALADPFGGYPLETADGFVALQASSAAPMNRLADLFDDDRLNRPAYASKEGRTAHATEIQDVISPRLTSTSARQLFLDAAGQGCIAGFVQSASEMLSCDQLRARSGLGVVPGLHGSDGPLVLPSSFARFSGWGVSASGRGAPAVGEDRYAGSARAHREPVLGEGFSSLRVLDLSQVFAGPYLGGLLADFGADVVKIESPHRLDQARTDYGGYFDNVPGEDPWNRTSTFQVINRGKRSISLDLKSERGRQLFLDLVADADVVIENFTPRVMRSLGLDYDTLRSINPRLVMLSNSGFGATGPWAEFKAQGTTLEATMGVCTYTGYAGGPPSKAGQSYPDFIAAWTGLTALLAALVGRLDTGRGQWLDLGMYELGAAVMPEAVIDVQLEGCEISRTGNLERGALVSGVVPTGEPGGWLAISIDSAQGMAAVRGLVDAPKEADADEVLEAVRSWARDRGRLEAAEALQEIGVAAGPVLDARDLLLDQQLAERGFYEHVDVPGHGEAPIIGRPFRWEGGGVHVGVRGRAPRFAEHSHEVLGTLPHADAETMSADIAGGAVALGPRNPAPASANDYTQMIALGSVVSVGGDYRRIVDEARRVRRPGDTTSSEPPRRAAG</sequence>
<dbReference type="AlphaFoldDB" id="A0A2P2C933"/>
<dbReference type="Gene3D" id="3.40.50.10540">
    <property type="entry name" value="Crotonobetainyl-coa:carnitine coa-transferase, domain 1"/>
    <property type="match status" value="2"/>
</dbReference>
<dbReference type="EC" id="2.8.3.16" evidence="3"/>
<dbReference type="SUPFAM" id="SSF89796">
    <property type="entry name" value="CoA-transferase family III (CaiB/BaiF)"/>
    <property type="match status" value="2"/>
</dbReference>
<name>A0A2P2C933_9ZZZZ</name>
<evidence type="ECO:0000256" key="2">
    <source>
        <dbReference type="SAM" id="MobiDB-lite"/>
    </source>
</evidence>
<protein>
    <submittedName>
        <fullName evidence="3">Putative Formyl-CoA transferase</fullName>
        <ecNumber evidence="3">2.8.3.16</ecNumber>
    </submittedName>
</protein>
<accession>A0A2P2C933</accession>
<reference evidence="3" key="1">
    <citation type="submission" date="2015-08" db="EMBL/GenBank/DDBJ databases">
        <authorList>
            <person name="Babu N.S."/>
            <person name="Beckwith C.J."/>
            <person name="Beseler K.G."/>
            <person name="Brison A."/>
            <person name="Carone J.V."/>
            <person name="Caskin T.P."/>
            <person name="Diamond M."/>
            <person name="Durham M.E."/>
            <person name="Foxe J.M."/>
            <person name="Go M."/>
            <person name="Henderson B.A."/>
            <person name="Jones I.B."/>
            <person name="McGettigan J.A."/>
            <person name="Micheletti S.J."/>
            <person name="Nasrallah M.E."/>
            <person name="Ortiz D."/>
            <person name="Piller C.R."/>
            <person name="Privatt S.R."/>
            <person name="Schneider S.L."/>
            <person name="Sharp S."/>
            <person name="Smith T.C."/>
            <person name="Stanton J.D."/>
            <person name="Ullery H.E."/>
            <person name="Wilson R.J."/>
            <person name="Serrano M.G."/>
            <person name="Buck G."/>
            <person name="Lee V."/>
            <person name="Wang Y."/>
            <person name="Carvalho R."/>
            <person name="Voegtly L."/>
            <person name="Shi R."/>
            <person name="Duckworth R."/>
            <person name="Johnson A."/>
            <person name="Loviza R."/>
            <person name="Walstead R."/>
            <person name="Shah Z."/>
            <person name="Kiflezghi M."/>
            <person name="Wade K."/>
            <person name="Ball S.L."/>
            <person name="Bradley K.W."/>
            <person name="Asai D.J."/>
            <person name="Bowman C.A."/>
            <person name="Russell D.A."/>
            <person name="Pope W.H."/>
            <person name="Jacobs-Sera D."/>
            <person name="Hendrix R.W."/>
            <person name="Hatfull G.F."/>
        </authorList>
    </citation>
    <scope>NUCLEOTIDE SEQUENCE</scope>
</reference>
<organism evidence="3">
    <name type="scientific">metagenome</name>
    <dbReference type="NCBI Taxonomy" id="256318"/>
    <lineage>
        <taxon>unclassified sequences</taxon>
        <taxon>metagenomes</taxon>
    </lineage>
</organism>
<keyword evidence="1 3" id="KW-0808">Transferase</keyword>
<gene>
    <name evidence="3" type="ORF">NOCA250073</name>
</gene>
<dbReference type="GO" id="GO:0033608">
    <property type="term" value="F:formyl-CoA transferase activity"/>
    <property type="evidence" value="ECO:0007669"/>
    <property type="project" value="UniProtKB-EC"/>
</dbReference>
<dbReference type="Gene3D" id="3.30.1540.10">
    <property type="entry name" value="formyl-coa transferase, domain 3"/>
    <property type="match status" value="2"/>
</dbReference>
<dbReference type="EMBL" id="CZKA01000045">
    <property type="protein sequence ID" value="CUR58473.1"/>
    <property type="molecule type" value="Genomic_DNA"/>
</dbReference>